<feature type="compositionally biased region" description="Basic and acidic residues" evidence="1">
    <location>
        <begin position="673"/>
        <end position="707"/>
    </location>
</feature>
<dbReference type="Proteomes" id="UP000223968">
    <property type="component" value="Unassembled WGS sequence"/>
</dbReference>
<feature type="compositionally biased region" description="Polar residues" evidence="1">
    <location>
        <begin position="407"/>
        <end position="452"/>
    </location>
</feature>
<proteinExistence type="predicted"/>
<dbReference type="CDD" id="cd11524">
    <property type="entry name" value="SYLF"/>
    <property type="match status" value="1"/>
</dbReference>
<feature type="compositionally biased region" description="Basic and acidic residues" evidence="1">
    <location>
        <begin position="529"/>
        <end position="545"/>
    </location>
</feature>
<evidence type="ECO:0000313" key="3">
    <source>
        <dbReference type="EMBL" id="PGH12232.1"/>
    </source>
</evidence>
<feature type="region of interest" description="Disordered" evidence="1">
    <location>
        <begin position="350"/>
        <end position="374"/>
    </location>
</feature>
<feature type="region of interest" description="Disordered" evidence="1">
    <location>
        <begin position="407"/>
        <end position="516"/>
    </location>
</feature>
<accession>A0A2B7XUB8</accession>
<reference evidence="3 4" key="1">
    <citation type="submission" date="2017-10" db="EMBL/GenBank/DDBJ databases">
        <title>Comparative genomics in systemic dimorphic fungi from Ajellomycetaceae.</title>
        <authorList>
            <person name="Munoz J.F."/>
            <person name="Mcewen J.G."/>
            <person name="Clay O.K."/>
            <person name="Cuomo C.A."/>
        </authorList>
    </citation>
    <scope>NUCLEOTIDE SEQUENCE [LARGE SCALE GENOMIC DNA]</scope>
    <source>
        <strain evidence="3 4">UAMH5409</strain>
    </source>
</reference>
<feature type="compositionally biased region" description="Basic and acidic residues" evidence="1">
    <location>
        <begin position="79"/>
        <end position="100"/>
    </location>
</feature>
<organism evidence="3 4">
    <name type="scientific">Helicocarpus griseus UAMH5409</name>
    <dbReference type="NCBI Taxonomy" id="1447875"/>
    <lineage>
        <taxon>Eukaryota</taxon>
        <taxon>Fungi</taxon>
        <taxon>Dikarya</taxon>
        <taxon>Ascomycota</taxon>
        <taxon>Pezizomycotina</taxon>
        <taxon>Eurotiomycetes</taxon>
        <taxon>Eurotiomycetidae</taxon>
        <taxon>Onygenales</taxon>
        <taxon>Ajellomycetaceae</taxon>
        <taxon>Helicocarpus</taxon>
    </lineage>
</organism>
<dbReference type="Pfam" id="PF04366">
    <property type="entry name" value="Ysc84"/>
    <property type="match status" value="1"/>
</dbReference>
<feature type="compositionally biased region" description="Low complexity" evidence="1">
    <location>
        <begin position="494"/>
        <end position="507"/>
    </location>
</feature>
<dbReference type="PANTHER" id="PTHR15629">
    <property type="entry name" value="SH3YL1 PROTEIN"/>
    <property type="match status" value="1"/>
</dbReference>
<dbReference type="PANTHER" id="PTHR15629:SF8">
    <property type="entry name" value="DUF500 DOMAIN PROTEIN (AFU_ORTHOLOGUE AFUA_5G07310)"/>
    <property type="match status" value="1"/>
</dbReference>
<dbReference type="STRING" id="1447875.A0A2B7XUB8"/>
<dbReference type="GO" id="GO:0035091">
    <property type="term" value="F:phosphatidylinositol binding"/>
    <property type="evidence" value="ECO:0007669"/>
    <property type="project" value="TreeGrafter"/>
</dbReference>
<feature type="compositionally biased region" description="Basic and acidic residues" evidence="1">
    <location>
        <begin position="593"/>
        <end position="605"/>
    </location>
</feature>
<keyword evidence="4" id="KW-1185">Reference proteome</keyword>
<protein>
    <recommendedName>
        <fullName evidence="2">Ysc84 actin-binding domain-containing protein</fullName>
    </recommendedName>
</protein>
<dbReference type="InterPro" id="IPR051702">
    <property type="entry name" value="SH3_domain_YSC84-like"/>
</dbReference>
<feature type="region of interest" description="Disordered" evidence="1">
    <location>
        <begin position="73"/>
        <end position="104"/>
    </location>
</feature>
<evidence type="ECO:0000313" key="4">
    <source>
        <dbReference type="Proteomes" id="UP000223968"/>
    </source>
</evidence>
<feature type="compositionally biased region" description="Basic and acidic residues" evidence="1">
    <location>
        <begin position="641"/>
        <end position="663"/>
    </location>
</feature>
<feature type="compositionally biased region" description="Basic and acidic residues" evidence="1">
    <location>
        <begin position="721"/>
        <end position="745"/>
    </location>
</feature>
<evidence type="ECO:0000259" key="2">
    <source>
        <dbReference type="Pfam" id="PF04366"/>
    </source>
</evidence>
<sequence>MSDSKWEKTKVYSKRGFDKAWHTLDKLGRPVNRLSNKLGAEAFWPTTLDKESDKAARILRSFCKDGFYAQVEDNDEEGQEAKNPKDNDEDGKKEEIDKPKGKQRVVKKIPSEVIKQAKGLAIFTTMRTGLWVSGSGGSGILVARNKETDEWSPPSGIMLHTAGLGFLVGADIYDCVVVINTYEALEAFKAVRCTLGGEVSAVAGPVGVGGVLETEVHKRRAPVWTYLKSRGFYAGVQVDGTIIIERSDENERFYGERIPVADILAGKAKHPPLSIKALMQTIKAAQGDTNVDEESLPPPGEAPGDAEIDTDIFGIPPPDDPDPFGVKALEKEGVIIREAGTKRIPSLDSFEFRPSPASPIYNRHSSRMSTDSSHIASWRTSIHSTTSVDRGTQTGDSVDEGRITASTSVTRASTHSFEDVTPTSLLATEGNTSKSELTTPATEMNNASTQRGTPAVRDQTIADDPSQARPTSPAFARARLVTIPKRPPPPPVPARSASRVTSSSSSRLGTEVETQEAITVYDEDVEVFEVHDSSKDKGRGKKDFSEEGLSGDKYVENIQSVGGTPLGEEAAAVPGEGRHVEEENLPNEIDTQGEDKSREESDAASKDGQSVTDEKLSNDSRTQEEDEVREKSEGASQEVLPVKDKKTSDDSSSQEKQEDQSREESEEDSEEDQSAKDEELSKDSHTQKGVKSREETKTADKAVDEPSTRLSTDEGSNPPELSKETQPTEERSSSEETRSSEKSESARSPVRRLQNESLQEDKDEFHSTPTSPALSIRPEDEQEVPRAGNE</sequence>
<dbReference type="InterPro" id="IPR007461">
    <property type="entry name" value="Ysc84_actin-binding"/>
</dbReference>
<feature type="region of interest" description="Disordered" evidence="1">
    <location>
        <begin position="288"/>
        <end position="311"/>
    </location>
</feature>
<feature type="region of interest" description="Disordered" evidence="1">
    <location>
        <begin position="529"/>
        <end position="790"/>
    </location>
</feature>
<feature type="compositionally biased region" description="Basic and acidic residues" evidence="1">
    <location>
        <begin position="612"/>
        <end position="633"/>
    </location>
</feature>
<dbReference type="AlphaFoldDB" id="A0A2B7XUB8"/>
<comment type="caution">
    <text evidence="3">The sequence shown here is derived from an EMBL/GenBank/DDBJ whole genome shotgun (WGS) entry which is preliminary data.</text>
</comment>
<feature type="domain" description="Ysc84 actin-binding" evidence="2">
    <location>
        <begin position="160"/>
        <end position="285"/>
    </location>
</feature>
<dbReference type="OrthoDB" id="443981at2759"/>
<name>A0A2B7XUB8_9EURO</name>
<dbReference type="EMBL" id="PDNB01000061">
    <property type="protein sequence ID" value="PGH12232.1"/>
    <property type="molecule type" value="Genomic_DNA"/>
</dbReference>
<evidence type="ECO:0000256" key="1">
    <source>
        <dbReference type="SAM" id="MobiDB-lite"/>
    </source>
</evidence>
<gene>
    <name evidence="3" type="ORF">AJ79_04412</name>
</gene>